<dbReference type="EMBL" id="GG663735">
    <property type="protein sequence ID" value="EEH60727.1"/>
    <property type="molecule type" value="Genomic_DNA"/>
</dbReference>
<feature type="transmembrane region" description="Helical" evidence="2">
    <location>
        <begin position="59"/>
        <end position="83"/>
    </location>
</feature>
<gene>
    <name evidence="3" type="ORF">MICPUCDRAFT_50147</name>
</gene>
<dbReference type="AlphaFoldDB" id="C1MHE4"/>
<feature type="compositionally biased region" description="Gly residues" evidence="1">
    <location>
        <begin position="204"/>
        <end position="214"/>
    </location>
</feature>
<evidence type="ECO:0000313" key="3">
    <source>
        <dbReference type="EMBL" id="EEH60727.1"/>
    </source>
</evidence>
<evidence type="ECO:0000256" key="1">
    <source>
        <dbReference type="SAM" id="MobiDB-lite"/>
    </source>
</evidence>
<keyword evidence="4" id="KW-1185">Reference proteome</keyword>
<sequence>MIQGAIGALGAAGAAHAIARGVAPGSRSRGANIFFSIIPVPEQLYARYKDLELIASRRVIIYASWILYGAVLISFAGLTYMYFVQELNYVKISPGEATMAGYECVPLTGDEFYGNTFTKAECEKNWREPSTESVDFSSRNIAQDFSKDPQLGWTTADGVGKVVYNPFATQKTEGLAGDEEGNYIPFTGEGGGGDGHSSSRRLLAGGGPGSGGGSGNDCGRSFCSNFNVGWHGDDNVNSVARMSNGMYIRWDSRTSKNFIGICAPPQDSSTNQIKLGSSDTQVTADCTTSTATADWIQMFKDLMTTYDAIKCHYTIRNPPYVCSKSEGNDWPMILALANNTAALLYTFLAIALIKAVKGTPTERGELKHWVKKLPLPPEMYNERYDLTFVTSDRTAGIISLFLYVVSGVSFVYFFFFFSDPGNYEIGVLLSGVHELDGYDCRPTQPHQGFYTNHTYAECLTKIRDVSLDTVSFATIEARDETNLGTRVYNSQWLPFKEQDPGKDYMLDDFSGPPPLIPGSIFEDMTKPSEFATYNLGSTGIRAWEAAGEIQTWRSTDKGLNATAFVTRTSSSWDASTKAQAVEIWAKMKEHAGDKICDYTKSQPPYVCDEKFEKFSSDKILNAAALAFGMAQLVYAVLSNIIVILCAERNRMSQRPIRSLKPDRTWLSRIPVIEKFYELNALDLISTPKVVFITFLTMCILGAATFAWTYLLYSAKRTTEVVALDGYKLDGYVCQPTITSESGYGPQTAGLPPWSIPECKAKLQKPDRINTGLLDLKKFTGTTYDTWTKGFGGWTWGPGGTTAGNKIKMQVTTNKYSTPYDHIVKLRPWGREYQSIDWYPGCTSDCEPQCTFAYDISGTGIVGISGNIQDDWPQKHFNCKHNMTAGDGSSNFDAWFTSYLNAKASSFNTGTCAQDSGTANNRAITSNVCMNLKADPIDGVHVHYENQDSKNEDAVIALFTQIYDELGEDNLCAWVKAMTPQACSREVAMPLLEVLGMAFGNAELVVMVFITLAPLFIMQCCGVKSTYRDKEGAEHAPAPVGNKVAPAQTQRPRLISAPAYASAPPQTMFTPDENEDRQFEDLAPEHQRFAGALMDVRRVRSRKESSY</sequence>
<feature type="transmembrane region" description="Helical" evidence="2">
    <location>
        <begin position="333"/>
        <end position="353"/>
    </location>
</feature>
<organism evidence="4">
    <name type="scientific">Micromonas pusilla (strain CCMP1545)</name>
    <name type="common">Picoplanktonic green alga</name>
    <dbReference type="NCBI Taxonomy" id="564608"/>
    <lineage>
        <taxon>Eukaryota</taxon>
        <taxon>Viridiplantae</taxon>
        <taxon>Chlorophyta</taxon>
        <taxon>Mamiellophyceae</taxon>
        <taxon>Mamiellales</taxon>
        <taxon>Mamiellaceae</taxon>
        <taxon>Micromonas</taxon>
    </lineage>
</organism>
<feature type="transmembrane region" description="Helical" evidence="2">
    <location>
        <begin position="993"/>
        <end position="1016"/>
    </location>
</feature>
<feature type="transmembrane region" description="Helical" evidence="2">
    <location>
        <begin position="689"/>
        <end position="712"/>
    </location>
</feature>
<dbReference type="RefSeq" id="XP_003055475.1">
    <property type="nucleotide sequence ID" value="XM_003055429.1"/>
</dbReference>
<feature type="transmembrane region" description="Helical" evidence="2">
    <location>
        <begin position="395"/>
        <end position="417"/>
    </location>
</feature>
<name>C1MHE4_MICPC</name>
<feature type="transmembrane region" description="Helical" evidence="2">
    <location>
        <begin position="619"/>
        <end position="644"/>
    </location>
</feature>
<feature type="region of interest" description="Disordered" evidence="1">
    <location>
        <begin position="174"/>
        <end position="214"/>
    </location>
</feature>
<reference evidence="3 4" key="1">
    <citation type="journal article" date="2009" name="Science">
        <title>Green evolution and dynamic adaptations revealed by genomes of the marine picoeukaryotes Micromonas.</title>
        <authorList>
            <person name="Worden A.Z."/>
            <person name="Lee J.H."/>
            <person name="Mock T."/>
            <person name="Rouze P."/>
            <person name="Simmons M.P."/>
            <person name="Aerts A.L."/>
            <person name="Allen A.E."/>
            <person name="Cuvelier M.L."/>
            <person name="Derelle E."/>
            <person name="Everett M.V."/>
            <person name="Foulon E."/>
            <person name="Grimwood J."/>
            <person name="Gundlach H."/>
            <person name="Henrissat B."/>
            <person name="Napoli C."/>
            <person name="McDonald S.M."/>
            <person name="Parker M.S."/>
            <person name="Rombauts S."/>
            <person name="Salamov A."/>
            <person name="Von Dassow P."/>
            <person name="Badger J.H."/>
            <person name="Coutinho P.M."/>
            <person name="Demir E."/>
            <person name="Dubchak I."/>
            <person name="Gentemann C."/>
            <person name="Eikrem W."/>
            <person name="Gready J.E."/>
            <person name="John U."/>
            <person name="Lanier W."/>
            <person name="Lindquist E.A."/>
            <person name="Lucas S."/>
            <person name="Mayer K.F."/>
            <person name="Moreau H."/>
            <person name="Not F."/>
            <person name="Otillar R."/>
            <person name="Panaud O."/>
            <person name="Pangilinan J."/>
            <person name="Paulsen I."/>
            <person name="Piegu B."/>
            <person name="Poliakov A."/>
            <person name="Robbens S."/>
            <person name="Schmutz J."/>
            <person name="Toulza E."/>
            <person name="Wyss T."/>
            <person name="Zelensky A."/>
            <person name="Zhou K."/>
            <person name="Armbrust E.V."/>
            <person name="Bhattacharya D."/>
            <person name="Goodenough U.W."/>
            <person name="Van de Peer Y."/>
            <person name="Grigoriev I.V."/>
        </authorList>
    </citation>
    <scope>NUCLEOTIDE SEQUENCE [LARGE SCALE GENOMIC DNA]</scope>
    <source>
        <strain evidence="3 4">CCMP1545</strain>
    </source>
</reference>
<keyword evidence="2" id="KW-0472">Membrane</keyword>
<accession>C1MHE4</accession>
<evidence type="ECO:0000256" key="2">
    <source>
        <dbReference type="SAM" id="Phobius"/>
    </source>
</evidence>
<protein>
    <submittedName>
        <fullName evidence="3">Predicted protein</fullName>
    </submittedName>
</protein>
<keyword evidence="2" id="KW-1133">Transmembrane helix</keyword>
<keyword evidence="2" id="KW-0812">Transmembrane</keyword>
<proteinExistence type="predicted"/>
<dbReference type="GeneID" id="9681211"/>
<dbReference type="Proteomes" id="UP000001876">
    <property type="component" value="Unassembled WGS sequence"/>
</dbReference>
<dbReference type="KEGG" id="mpp:MICPUCDRAFT_50147"/>
<evidence type="ECO:0000313" key="4">
    <source>
        <dbReference type="Proteomes" id="UP000001876"/>
    </source>
</evidence>